<evidence type="ECO:0000313" key="1">
    <source>
        <dbReference type="EMBL" id="MET3659662.1"/>
    </source>
</evidence>
<gene>
    <name evidence="1" type="ORF">ABIC55_004808</name>
</gene>
<evidence type="ECO:0000313" key="2">
    <source>
        <dbReference type="Proteomes" id="UP001549104"/>
    </source>
</evidence>
<organism evidence="1 2">
    <name type="scientific">Sporosarcina psychrophila</name>
    <name type="common">Bacillus psychrophilus</name>
    <dbReference type="NCBI Taxonomy" id="1476"/>
    <lineage>
        <taxon>Bacteria</taxon>
        <taxon>Bacillati</taxon>
        <taxon>Bacillota</taxon>
        <taxon>Bacilli</taxon>
        <taxon>Bacillales</taxon>
        <taxon>Caryophanaceae</taxon>
        <taxon>Sporosarcina</taxon>
    </lineage>
</organism>
<name>A0ABV2KF37_SPOPS</name>
<dbReference type="EMBL" id="JBEPME010000014">
    <property type="protein sequence ID" value="MET3659662.1"/>
    <property type="molecule type" value="Genomic_DNA"/>
</dbReference>
<reference evidence="1 2" key="1">
    <citation type="submission" date="2024-06" db="EMBL/GenBank/DDBJ databases">
        <title>Sorghum-associated microbial communities from plants grown in Nebraska, USA.</title>
        <authorList>
            <person name="Schachtman D."/>
        </authorList>
    </citation>
    <scope>NUCLEOTIDE SEQUENCE [LARGE SCALE GENOMIC DNA]</scope>
    <source>
        <strain evidence="1 2">1288</strain>
    </source>
</reference>
<sequence>MKRDWMDGYVTKVAGKSYEISKVQEVFEKLINRLNVKLEDKGQPAIKFDKEKNEIILTDCIISFKENGHVLKLSKRNTDNRALMGELSVFDNLTQYTLKSTGGHDIGSSEDIDEAIAYALRHALLELR</sequence>
<evidence type="ECO:0008006" key="3">
    <source>
        <dbReference type="Google" id="ProtNLM"/>
    </source>
</evidence>
<proteinExistence type="predicted"/>
<dbReference type="RefSeq" id="WP_354315053.1">
    <property type="nucleotide sequence ID" value="NZ_JBEPME010000014.1"/>
</dbReference>
<dbReference type="Proteomes" id="UP001549104">
    <property type="component" value="Unassembled WGS sequence"/>
</dbReference>
<protein>
    <recommendedName>
        <fullName evidence="3">Phage protein</fullName>
    </recommendedName>
</protein>
<keyword evidence="2" id="KW-1185">Reference proteome</keyword>
<accession>A0ABV2KF37</accession>
<comment type="caution">
    <text evidence="1">The sequence shown here is derived from an EMBL/GenBank/DDBJ whole genome shotgun (WGS) entry which is preliminary data.</text>
</comment>